<evidence type="ECO:0000313" key="2">
    <source>
        <dbReference type="EMBL" id="RBA27338.1"/>
    </source>
</evidence>
<protein>
    <submittedName>
        <fullName evidence="2">Uncharacterized protein</fullName>
    </submittedName>
</protein>
<name>A0A365NYM3_9FLAO</name>
<dbReference type="OrthoDB" id="1352413at2"/>
<keyword evidence="1" id="KW-0472">Membrane</keyword>
<accession>A0A365NYM3</accession>
<keyword evidence="3" id="KW-1185">Reference proteome</keyword>
<evidence type="ECO:0000313" key="3">
    <source>
        <dbReference type="Proteomes" id="UP000253319"/>
    </source>
</evidence>
<feature type="transmembrane region" description="Helical" evidence="1">
    <location>
        <begin position="13"/>
        <end position="32"/>
    </location>
</feature>
<reference evidence="2 3" key="1">
    <citation type="submission" date="2018-06" db="EMBL/GenBank/DDBJ databases">
        <title>Flavobacterium tibetense sp. nov., isolated from a wetland YonghuCo on Tibetan Plateau.</title>
        <authorList>
            <person name="Xing P."/>
            <person name="Phurbu D."/>
            <person name="Lu H."/>
        </authorList>
    </citation>
    <scope>NUCLEOTIDE SEQUENCE [LARGE SCALE GENOMIC DNA]</scope>
    <source>
        <strain evidence="2 3">YH5</strain>
    </source>
</reference>
<organism evidence="2 3">
    <name type="scientific">Flavobacterium tibetense</name>
    <dbReference type="NCBI Taxonomy" id="2233533"/>
    <lineage>
        <taxon>Bacteria</taxon>
        <taxon>Pseudomonadati</taxon>
        <taxon>Bacteroidota</taxon>
        <taxon>Flavobacteriia</taxon>
        <taxon>Flavobacteriales</taxon>
        <taxon>Flavobacteriaceae</taxon>
        <taxon>Flavobacterium</taxon>
    </lineage>
</organism>
<proteinExistence type="predicted"/>
<gene>
    <name evidence="2" type="ORF">DPN68_12740</name>
</gene>
<comment type="caution">
    <text evidence="2">The sequence shown here is derived from an EMBL/GenBank/DDBJ whole genome shotgun (WGS) entry which is preliminary data.</text>
</comment>
<evidence type="ECO:0000256" key="1">
    <source>
        <dbReference type="SAM" id="Phobius"/>
    </source>
</evidence>
<dbReference type="Proteomes" id="UP000253319">
    <property type="component" value="Unassembled WGS sequence"/>
</dbReference>
<dbReference type="EMBL" id="QLST01000024">
    <property type="protein sequence ID" value="RBA27338.1"/>
    <property type="molecule type" value="Genomic_DNA"/>
</dbReference>
<dbReference type="AlphaFoldDB" id="A0A365NYM3"/>
<dbReference type="RefSeq" id="WP_113990024.1">
    <property type="nucleotide sequence ID" value="NZ_QLST01000024.1"/>
</dbReference>
<keyword evidence="1" id="KW-1133">Transmembrane helix</keyword>
<sequence length="179" mass="20903">MNWNQVVTLNWNWVVNITGICTVAFICSFLCVGQNQAEAYLKSYDIHQETIKALTFKSKESFQSFVATFEDKKGFELPKFLIYDSSGSLLKHRLDVLISACGKGDVQKLKKSYHKNLPSVDQLQVFFNEPLQKPMESNFIVVFIWHQAMDKYNKHTFETYHTWKENPDLSIYFLNLNVE</sequence>
<keyword evidence="1" id="KW-0812">Transmembrane</keyword>